<evidence type="ECO:0000259" key="2">
    <source>
        <dbReference type="PROSITE" id="PS50238"/>
    </source>
</evidence>
<reference evidence="3 5" key="2">
    <citation type="journal article" date="2013" name="Nature">
        <title>Insights into bilaterian evolution from three spiralian genomes.</title>
        <authorList>
            <person name="Simakov O."/>
            <person name="Marletaz F."/>
            <person name="Cho S.J."/>
            <person name="Edsinger-Gonzales E."/>
            <person name="Havlak P."/>
            <person name="Hellsten U."/>
            <person name="Kuo D.H."/>
            <person name="Larsson T."/>
            <person name="Lv J."/>
            <person name="Arendt D."/>
            <person name="Savage R."/>
            <person name="Osoegawa K."/>
            <person name="de Jong P."/>
            <person name="Grimwood J."/>
            <person name="Chapman J.A."/>
            <person name="Shapiro H."/>
            <person name="Aerts A."/>
            <person name="Otillar R.P."/>
            <person name="Terry A.Y."/>
            <person name="Boore J.L."/>
            <person name="Grigoriev I.V."/>
            <person name="Lindberg D.R."/>
            <person name="Seaver E.C."/>
            <person name="Weisblat D.A."/>
            <person name="Putnam N.H."/>
            <person name="Rokhsar D.S."/>
        </authorList>
    </citation>
    <scope>NUCLEOTIDE SEQUENCE</scope>
</reference>
<dbReference type="PANTHER" id="PTHR15670:SF4">
    <property type="entry name" value="RHO GTPASE-ACTIVATING PROTEIN 11A"/>
    <property type="match status" value="1"/>
</dbReference>
<dbReference type="GO" id="GO:0005886">
    <property type="term" value="C:plasma membrane"/>
    <property type="evidence" value="ECO:0000318"/>
    <property type="project" value="GO_Central"/>
</dbReference>
<evidence type="ECO:0000313" key="3">
    <source>
        <dbReference type="EMBL" id="ESN95231.1"/>
    </source>
</evidence>
<dbReference type="HOGENOM" id="CLU_278770_0_0_1"/>
<keyword evidence="5" id="KW-1185">Reference proteome</keyword>
<dbReference type="Gene3D" id="1.10.555.10">
    <property type="entry name" value="Rho GTPase activation protein"/>
    <property type="match status" value="1"/>
</dbReference>
<feature type="compositionally biased region" description="Low complexity" evidence="1">
    <location>
        <begin position="878"/>
        <end position="906"/>
    </location>
</feature>
<dbReference type="STRING" id="6412.T1FEV8"/>
<dbReference type="GO" id="GO:0005737">
    <property type="term" value="C:cytoplasm"/>
    <property type="evidence" value="ECO:0000318"/>
    <property type="project" value="GO_Central"/>
</dbReference>
<feature type="region of interest" description="Disordered" evidence="1">
    <location>
        <begin position="180"/>
        <end position="211"/>
    </location>
</feature>
<dbReference type="AlphaFoldDB" id="T1FEV8"/>
<dbReference type="EnsemblMetazoa" id="HelroT179567">
    <property type="protein sequence ID" value="HelroP179567"/>
    <property type="gene ID" value="HelroG179567"/>
</dbReference>
<sequence>MPPGISKTSSELVREKVLSNLSNAGIHIKSSMLTDFRERNKIKKFLSPVHSKDKKEKMPLRRRLTMNNNTIFGVQLARVPMVHLNDEEMIGDVPRDEIEKTGHIRFSSSSTSSSSSSPSSSLTSAKTSTTTMLTTMLTTNDVIDLSCLVKQFFRQLPEPLITFKVYNLLVSCWEKINNNNNINDDNNNGNSGVDDKNNNNNNSNNNNNNNNKLSSKSILHVLLLLPPVNLSTLKLLSIFLHKVSQQSCTNKMDSSNLAVCFAPSILKSEPLPRKSFCTLGDFSGGHSNHHHLQQSQKAFLTESNNRTTLKSEVAIVEFLLKHWQDIGNVEEVFLSTSPPSTSSTNQIVPSKLSPLSSRSNFSCHTNSTTLSTSTALSTSKKFVKNKNCNNFSTPSNKYLSKVNRRAVDFNLTQIATEATSSAAGVEHLNVTTPAISISDMKKMKKKRKMLQDYNNVSTLACKNQTTVTKSSKKNVKNFFNMIRGIKKSSEQRASSPSETLPNKSVITMSLKKSKAANKSHSIIENNLKENVDPNVTTRTTKLHHHNNNNTSFFNSTFFNKTFNKTQPHNTTAAHNKSSFDGFSIFSRSFKKRNSKKNIDNTLLSKLNVTSVATTATDAVSSNLYSSTRRQRFSDVLTSANRTFSDYRTSSRMTNMRHGLPYQADAANHHRHNLPKYNSINNRADGDLEDDYKYKNKQLKRSNQLYQLPRHHHPHGNHHQHRRHHTKYNLDLSFVGSNDDDDDNKDDVDDDYFVDGNVNNLDIAILNNDDDDEDDVYLDDDEYDDDDDDDDKAKNFISLRANPLNIGSTTNNITTNNNLNNNLNNISTVDAAGYVNYHNANEDTHLSNSADYSLDVPELSNLSMALNNGTYCGPKRRGNSSSSSGHKHVSNVTNNNTTTSNNNSIFNNSKSYHSNKSFYKTDPAKCNSKSNNCTNNYYYINCNFSEVSRDACTSEFHWHRRHQHLADKTSIKPFNIDDDGDEILETATTTAATAVTVATNAAATANTKLPGKICQDISTPAYKNKLKRESLSDSFVTSSKKTTKHELLMEEPEEPQQQQQEIAPQYFANRPHTSQHHNSQQKQPPPQRQQLQRQLHANGLPLSQLSLDSGVVVVGSTDFEKLTRTHSNVLCQSS</sequence>
<feature type="domain" description="Rho-GAP" evidence="2">
    <location>
        <begin position="58"/>
        <end position="327"/>
    </location>
</feature>
<dbReference type="SMART" id="SM00324">
    <property type="entry name" value="RhoGAP"/>
    <property type="match status" value="1"/>
</dbReference>
<dbReference type="OrthoDB" id="27389at2759"/>
<dbReference type="KEGG" id="hro:HELRODRAFT_179567"/>
<evidence type="ECO:0000256" key="1">
    <source>
        <dbReference type="SAM" id="MobiDB-lite"/>
    </source>
</evidence>
<dbReference type="Pfam" id="PF00620">
    <property type="entry name" value="RhoGAP"/>
    <property type="match status" value="1"/>
</dbReference>
<dbReference type="PANTHER" id="PTHR15670">
    <property type="entry name" value="RHO GTPASE ACTIVATING PROTEIN 11A"/>
    <property type="match status" value="1"/>
</dbReference>
<feature type="compositionally biased region" description="Acidic residues" evidence="1">
    <location>
        <begin position="767"/>
        <end position="789"/>
    </location>
</feature>
<protein>
    <recommendedName>
        <fullName evidence="2">Rho-GAP domain-containing protein</fullName>
    </recommendedName>
</protein>
<proteinExistence type="predicted"/>
<dbReference type="InParanoid" id="T1FEV8"/>
<dbReference type="CDD" id="cd00159">
    <property type="entry name" value="RhoGAP"/>
    <property type="match status" value="1"/>
</dbReference>
<feature type="compositionally biased region" description="Low complexity" evidence="1">
    <location>
        <begin position="107"/>
        <end position="126"/>
    </location>
</feature>
<dbReference type="Proteomes" id="UP000015101">
    <property type="component" value="Unassembled WGS sequence"/>
</dbReference>
<dbReference type="InterPro" id="IPR042869">
    <property type="entry name" value="ARHGAP11A/B"/>
</dbReference>
<dbReference type="GO" id="GO:0005096">
    <property type="term" value="F:GTPase activator activity"/>
    <property type="evidence" value="ECO:0000318"/>
    <property type="project" value="GO_Central"/>
</dbReference>
<dbReference type="EMBL" id="AMQM01006882">
    <property type="status" value="NOT_ANNOTATED_CDS"/>
    <property type="molecule type" value="Genomic_DNA"/>
</dbReference>
<feature type="region of interest" description="Disordered" evidence="1">
    <location>
        <begin position="764"/>
        <end position="789"/>
    </location>
</feature>
<organism evidence="4 5">
    <name type="scientific">Helobdella robusta</name>
    <name type="common">Californian leech</name>
    <dbReference type="NCBI Taxonomy" id="6412"/>
    <lineage>
        <taxon>Eukaryota</taxon>
        <taxon>Metazoa</taxon>
        <taxon>Spiralia</taxon>
        <taxon>Lophotrochozoa</taxon>
        <taxon>Annelida</taxon>
        <taxon>Clitellata</taxon>
        <taxon>Hirudinea</taxon>
        <taxon>Rhynchobdellida</taxon>
        <taxon>Glossiphoniidae</taxon>
        <taxon>Helobdella</taxon>
    </lineage>
</organism>
<evidence type="ECO:0000313" key="4">
    <source>
        <dbReference type="EnsemblMetazoa" id="HelroP179567"/>
    </source>
</evidence>
<name>T1FEV8_HELRO</name>
<dbReference type="RefSeq" id="XP_009026636.1">
    <property type="nucleotide sequence ID" value="XM_009028388.1"/>
</dbReference>
<dbReference type="eggNOG" id="KOG2710">
    <property type="taxonomic scope" value="Eukaryota"/>
</dbReference>
<feature type="region of interest" description="Disordered" evidence="1">
    <location>
        <begin position="1028"/>
        <end position="1091"/>
    </location>
</feature>
<accession>T1FEV8</accession>
<dbReference type="CTD" id="20207357"/>
<gene>
    <name evidence="4" type="primary">20207357</name>
    <name evidence="3" type="ORF">HELRODRAFT_179567</name>
</gene>
<dbReference type="PROSITE" id="PS50238">
    <property type="entry name" value="RHOGAP"/>
    <property type="match status" value="1"/>
</dbReference>
<feature type="region of interest" description="Disordered" evidence="1">
    <location>
        <begin position="104"/>
        <end position="126"/>
    </location>
</feature>
<dbReference type="SUPFAM" id="SSF48350">
    <property type="entry name" value="GTPase activation domain, GAP"/>
    <property type="match status" value="1"/>
</dbReference>
<dbReference type="GO" id="GO:0007264">
    <property type="term" value="P:small GTPase-mediated signal transduction"/>
    <property type="evidence" value="ECO:0000318"/>
    <property type="project" value="GO_Central"/>
</dbReference>
<reference evidence="5" key="1">
    <citation type="submission" date="2012-12" db="EMBL/GenBank/DDBJ databases">
        <authorList>
            <person name="Hellsten U."/>
            <person name="Grimwood J."/>
            <person name="Chapman J.A."/>
            <person name="Shapiro H."/>
            <person name="Aerts A."/>
            <person name="Otillar R.P."/>
            <person name="Terry A.Y."/>
            <person name="Boore J.L."/>
            <person name="Simakov O."/>
            <person name="Marletaz F."/>
            <person name="Cho S.-J."/>
            <person name="Edsinger-Gonzales E."/>
            <person name="Havlak P."/>
            <person name="Kuo D.-H."/>
            <person name="Larsson T."/>
            <person name="Lv J."/>
            <person name="Arendt D."/>
            <person name="Savage R."/>
            <person name="Osoegawa K."/>
            <person name="de Jong P."/>
            <person name="Lindberg D.R."/>
            <person name="Seaver E.C."/>
            <person name="Weisblat D.A."/>
            <person name="Putnam N.H."/>
            <person name="Grigoriev I.V."/>
            <person name="Rokhsar D.S."/>
        </authorList>
    </citation>
    <scope>NUCLEOTIDE SEQUENCE</scope>
</reference>
<feature type="region of interest" description="Disordered" evidence="1">
    <location>
        <begin position="873"/>
        <end position="906"/>
    </location>
</feature>
<dbReference type="InterPro" id="IPR008936">
    <property type="entry name" value="Rho_GTPase_activation_prot"/>
</dbReference>
<dbReference type="GeneID" id="20207357"/>
<evidence type="ECO:0000313" key="5">
    <source>
        <dbReference type="Proteomes" id="UP000015101"/>
    </source>
</evidence>
<reference evidence="4" key="3">
    <citation type="submission" date="2015-06" db="UniProtKB">
        <authorList>
            <consortium name="EnsemblMetazoa"/>
        </authorList>
    </citation>
    <scope>IDENTIFICATION</scope>
</reference>
<dbReference type="InterPro" id="IPR000198">
    <property type="entry name" value="RhoGAP_dom"/>
</dbReference>
<dbReference type="EMBL" id="KB097536">
    <property type="protein sequence ID" value="ESN95231.1"/>
    <property type="molecule type" value="Genomic_DNA"/>
</dbReference>